<evidence type="ECO:0000313" key="2">
    <source>
        <dbReference type="Proteomes" id="UP000216605"/>
    </source>
</evidence>
<gene>
    <name evidence="1" type="ORF">CHU92_05240</name>
</gene>
<dbReference type="NCBIfam" id="TIGR04019">
    <property type="entry name" value="B_thiol_YtxJ"/>
    <property type="match status" value="1"/>
</dbReference>
<dbReference type="RefSeq" id="WP_094413301.1">
    <property type="nucleotide sequence ID" value="NZ_NOXV01000219.1"/>
</dbReference>
<organism evidence="1 2">
    <name type="scientific">Flavobacterium cyanobacteriorum</name>
    <dbReference type="NCBI Taxonomy" id="2022802"/>
    <lineage>
        <taxon>Bacteria</taxon>
        <taxon>Pseudomonadati</taxon>
        <taxon>Bacteroidota</taxon>
        <taxon>Flavobacteriia</taxon>
        <taxon>Flavobacteriales</taxon>
        <taxon>Flavobacteriaceae</taxon>
        <taxon>Flavobacterium</taxon>
    </lineage>
</organism>
<dbReference type="Pfam" id="PF11009">
    <property type="entry name" value="BrxC"/>
    <property type="match status" value="1"/>
</dbReference>
<dbReference type="EMBL" id="NOXV01000219">
    <property type="protein sequence ID" value="OYQ38384.1"/>
    <property type="molecule type" value="Genomic_DNA"/>
</dbReference>
<dbReference type="InterPro" id="IPR036249">
    <property type="entry name" value="Thioredoxin-like_sf"/>
</dbReference>
<dbReference type="SUPFAM" id="SSF52833">
    <property type="entry name" value="Thioredoxin-like"/>
    <property type="match status" value="1"/>
</dbReference>
<sequence>MGLFNKIFGESGGKDTSSGNVEWNHLTNIKQLEHIIHESAEAPVLIFKHSTRCAISKMALRNFEKEYDIEAGKAKPYFLDLLEHRDISNEIATIFHVTHQSPQLLVIKDGVVVYHTSHGDIDAGVLKAKL</sequence>
<dbReference type="Gene3D" id="3.40.30.10">
    <property type="entry name" value="Glutaredoxin"/>
    <property type="match status" value="1"/>
</dbReference>
<name>A0A255ZBU0_9FLAO</name>
<accession>A0A255ZBU0</accession>
<keyword evidence="2" id="KW-1185">Reference proteome</keyword>
<protein>
    <submittedName>
        <fullName evidence="1">Thioredoxin family protein</fullName>
    </submittedName>
</protein>
<dbReference type="AlphaFoldDB" id="A0A255ZBU0"/>
<evidence type="ECO:0000313" key="1">
    <source>
        <dbReference type="EMBL" id="OYQ38384.1"/>
    </source>
</evidence>
<comment type="caution">
    <text evidence="1">The sequence shown here is derived from an EMBL/GenBank/DDBJ whole genome shotgun (WGS) entry which is preliminary data.</text>
</comment>
<proteinExistence type="predicted"/>
<dbReference type="Proteomes" id="UP000216605">
    <property type="component" value="Unassembled WGS sequence"/>
</dbReference>
<dbReference type="InterPro" id="IPR022551">
    <property type="entry name" value="BrxC"/>
</dbReference>
<reference evidence="1 2" key="1">
    <citation type="submission" date="2017-07" db="EMBL/GenBank/DDBJ databases">
        <title>Flavobacterium cyanobacteriorum sp. nov., isolated from cyanobacterial aggregates in a eutrophic lake.</title>
        <authorList>
            <person name="Cai H."/>
        </authorList>
    </citation>
    <scope>NUCLEOTIDE SEQUENCE [LARGE SCALE GENOMIC DNA]</scope>
    <source>
        <strain evidence="1 2">TH021</strain>
    </source>
</reference>
<dbReference type="OrthoDB" id="677051at2"/>